<name>A0A655Z541_VIBCL</name>
<proteinExistence type="predicted"/>
<dbReference type="EMBL" id="CWQJ01000023">
    <property type="protein sequence ID" value="CSC59653.1"/>
    <property type="molecule type" value="Genomic_DNA"/>
</dbReference>
<gene>
    <name evidence="1" type="ORF">ERS013201_03019</name>
</gene>
<reference evidence="1 2" key="1">
    <citation type="submission" date="2015-07" db="EMBL/GenBank/DDBJ databases">
        <authorList>
            <consortium name="Pathogen Informatics"/>
        </authorList>
    </citation>
    <scope>NUCLEOTIDE SEQUENCE [LARGE SCALE GENOMIC DNA]</scope>
    <source>
        <strain evidence="1 2">A325</strain>
    </source>
</reference>
<dbReference type="Proteomes" id="UP000046067">
    <property type="component" value="Unassembled WGS sequence"/>
</dbReference>
<evidence type="ECO:0000313" key="1">
    <source>
        <dbReference type="EMBL" id="CSC59653.1"/>
    </source>
</evidence>
<evidence type="ECO:0000313" key="2">
    <source>
        <dbReference type="Proteomes" id="UP000046067"/>
    </source>
</evidence>
<protein>
    <submittedName>
        <fullName evidence="1">Uncharacterized protein</fullName>
    </submittedName>
</protein>
<organism evidence="1 2">
    <name type="scientific">Vibrio cholerae</name>
    <dbReference type="NCBI Taxonomy" id="666"/>
    <lineage>
        <taxon>Bacteria</taxon>
        <taxon>Pseudomonadati</taxon>
        <taxon>Pseudomonadota</taxon>
        <taxon>Gammaproteobacteria</taxon>
        <taxon>Vibrionales</taxon>
        <taxon>Vibrionaceae</taxon>
        <taxon>Vibrio</taxon>
    </lineage>
</organism>
<accession>A0A655Z541</accession>
<dbReference type="AlphaFoldDB" id="A0A655Z541"/>
<sequence length="99" mass="11885">MKTMRLNDIEQFLLKLEKNEQLVFNDCPDDRILPLIPFFQLVHVLNLDEIIRFLISLEQSLQGKLVRSEGYLMITLSDDVYDEEELRRLTIQLLEKMRF</sequence>